<dbReference type="EMBL" id="JADCNL010000009">
    <property type="protein sequence ID" value="KAG0467426.1"/>
    <property type="molecule type" value="Genomic_DNA"/>
</dbReference>
<feature type="domain" description="Clp R" evidence="5">
    <location>
        <begin position="8"/>
        <end position="187"/>
    </location>
</feature>
<dbReference type="InterPro" id="IPR004176">
    <property type="entry name" value="Clp_R_N"/>
</dbReference>
<dbReference type="Proteomes" id="UP000636800">
    <property type="component" value="Unassembled WGS sequence"/>
</dbReference>
<dbReference type="PROSITE" id="PS51903">
    <property type="entry name" value="CLP_R"/>
    <property type="match status" value="1"/>
</dbReference>
<keyword evidence="7" id="KW-1185">Reference proteome</keyword>
<feature type="region of interest" description="Disordered" evidence="4">
    <location>
        <begin position="638"/>
        <end position="660"/>
    </location>
</feature>
<evidence type="ECO:0000256" key="4">
    <source>
        <dbReference type="SAM" id="MobiDB-lite"/>
    </source>
</evidence>
<evidence type="ECO:0000256" key="1">
    <source>
        <dbReference type="ARBA" id="ARBA00008675"/>
    </source>
</evidence>
<protein>
    <recommendedName>
        <fullName evidence="5">Clp R domain-containing protein</fullName>
    </recommendedName>
</protein>
<sequence>MPTPVSNARQCLGDEAAAALEAAVSAARSRSHAQTTSLHVVFALLSSSPSSPSLLRDALSRVRTASSSPRLQLKAIEFCFGVSLDRLPSSSTSSSTPSSSDDPPVSNSLMAAIKRSQAIQRRHPDTFHLYQQQQSSADPSSAFSGVKVELQQLVLAILDDPIVSRVFSSSGFRSSDIKFAILRPPPAIFSFPNPTRCPPLFLSNFSDTEGLGFPLPVADVGNENCRRIVEVIIRKTGSHNPMLVGVGAAEAAGDFIQALERRKWEGMPQEIHGLRIASIERVLGDGNPDDIYEKLEKVGKESEDFRIALSIGDMQRLLEVSEEVIGRLVSEVTRVLELRPGKLWVLGWSATYETYLKFLSRYPLLEKDWALQLLPITSHRAGFGGLHPKPPSIMGSFVPFGGLFSPVEPMDNSGRPFKSMTRCLLCNEKYEQEVFSIQKGSSLSLESLHQLSMPSWLKKGDAVDMVEEDKDLLNARIVNLQKKWNKYCRDVHGRSEMLKTNNSQALLHFDSINCASSVEVCCKNTMNPYATQNQSIRKDECTIPVGATKTIPICTGIMSALASVPTNSNLISNLQDKLSDGKSLRSSGLESQQAAPLDLSSRAQHSTSPITSVPTDLVLGSVQEPFCLEAKPAFSVRVDQSQGSSESSTPIKISGSAQNVSEDHVSPHFVLSNTDSAAKSVDLYARFSSNVKSNPSAFSNEQWCWSTSNICQKFDSTNDKSLYMSLLGKVGRQEEALLAISEAIIHCKAQVISTMERALR</sequence>
<dbReference type="PANTHER" id="PTHR43572">
    <property type="entry name" value="CHAPERONE PROTEIN CLPD, CHLOROPLASTIC"/>
    <property type="match status" value="1"/>
</dbReference>
<evidence type="ECO:0000256" key="3">
    <source>
        <dbReference type="PROSITE-ProRule" id="PRU01251"/>
    </source>
</evidence>
<comment type="similarity">
    <text evidence="1">Belongs to the ClpA/ClpB family.</text>
</comment>
<dbReference type="InterPro" id="IPR058680">
    <property type="entry name" value="NBD_SMAX1-like"/>
</dbReference>
<dbReference type="InterPro" id="IPR036628">
    <property type="entry name" value="Clp_N_dom_sf"/>
</dbReference>
<feature type="compositionally biased region" description="Polar residues" evidence="4">
    <location>
        <begin position="601"/>
        <end position="610"/>
    </location>
</feature>
<feature type="region of interest" description="Disordered" evidence="4">
    <location>
        <begin position="88"/>
        <end position="107"/>
    </location>
</feature>
<evidence type="ECO:0000259" key="5">
    <source>
        <dbReference type="PROSITE" id="PS51903"/>
    </source>
</evidence>
<evidence type="ECO:0000313" key="6">
    <source>
        <dbReference type="EMBL" id="KAG0467426.1"/>
    </source>
</evidence>
<accession>A0A835UPX4</accession>
<name>A0A835UPX4_VANPL</name>
<comment type="caution">
    <text evidence="6">The sequence shown here is derived from an EMBL/GenBank/DDBJ whole genome shotgun (WGS) entry which is preliminary data.</text>
</comment>
<dbReference type="Gene3D" id="1.10.1780.10">
    <property type="entry name" value="Clp, N-terminal domain"/>
    <property type="match status" value="1"/>
</dbReference>
<dbReference type="Pfam" id="PF23569">
    <property type="entry name" value="NBD_SMAX1"/>
    <property type="match status" value="1"/>
</dbReference>
<proteinExistence type="inferred from homology"/>
<feature type="compositionally biased region" description="Polar residues" evidence="4">
    <location>
        <begin position="584"/>
        <end position="594"/>
    </location>
</feature>
<dbReference type="PANTHER" id="PTHR43572:SF38">
    <property type="entry name" value="PROTEIN SMAX1-LIKE 6"/>
    <property type="match status" value="1"/>
</dbReference>
<reference evidence="6 7" key="1">
    <citation type="journal article" date="2020" name="Nat. Food">
        <title>A phased Vanilla planifolia genome enables genetic improvement of flavour and production.</title>
        <authorList>
            <person name="Hasing T."/>
            <person name="Tang H."/>
            <person name="Brym M."/>
            <person name="Khazi F."/>
            <person name="Huang T."/>
            <person name="Chambers A.H."/>
        </authorList>
    </citation>
    <scope>NUCLEOTIDE SEQUENCE [LARGE SCALE GENOMIC DNA]</scope>
    <source>
        <tissue evidence="6">Leaf</tissue>
    </source>
</reference>
<keyword evidence="2 3" id="KW-0677">Repeat</keyword>
<dbReference type="OrthoDB" id="1711136at2759"/>
<evidence type="ECO:0000313" key="7">
    <source>
        <dbReference type="Proteomes" id="UP000636800"/>
    </source>
</evidence>
<dbReference type="InterPro" id="IPR051650">
    <property type="entry name" value="SL_signaling_regulator"/>
</dbReference>
<organism evidence="6 7">
    <name type="scientific">Vanilla planifolia</name>
    <name type="common">Vanilla</name>
    <dbReference type="NCBI Taxonomy" id="51239"/>
    <lineage>
        <taxon>Eukaryota</taxon>
        <taxon>Viridiplantae</taxon>
        <taxon>Streptophyta</taxon>
        <taxon>Embryophyta</taxon>
        <taxon>Tracheophyta</taxon>
        <taxon>Spermatophyta</taxon>
        <taxon>Magnoliopsida</taxon>
        <taxon>Liliopsida</taxon>
        <taxon>Asparagales</taxon>
        <taxon>Orchidaceae</taxon>
        <taxon>Vanilloideae</taxon>
        <taxon>Vanilleae</taxon>
        <taxon>Vanilla</taxon>
    </lineage>
</organism>
<gene>
    <name evidence="6" type="ORF">HPP92_019006</name>
</gene>
<evidence type="ECO:0000256" key="2">
    <source>
        <dbReference type="ARBA" id="ARBA00022737"/>
    </source>
</evidence>
<feature type="region of interest" description="Disordered" evidence="4">
    <location>
        <begin position="582"/>
        <end position="610"/>
    </location>
</feature>
<dbReference type="AlphaFoldDB" id="A0A835UPX4"/>
<dbReference type="SUPFAM" id="SSF81923">
    <property type="entry name" value="Double Clp-N motif"/>
    <property type="match status" value="1"/>
</dbReference>